<keyword evidence="2" id="KW-1185">Reference proteome</keyword>
<name>A0ACC3BRS6_PYRYE</name>
<protein>
    <submittedName>
        <fullName evidence="1">Uncharacterized protein</fullName>
    </submittedName>
</protein>
<evidence type="ECO:0000313" key="1">
    <source>
        <dbReference type="EMBL" id="KAK1860217.1"/>
    </source>
</evidence>
<dbReference type="EMBL" id="CM020618">
    <property type="protein sequence ID" value="KAK1860217.1"/>
    <property type="molecule type" value="Genomic_DNA"/>
</dbReference>
<comment type="caution">
    <text evidence="1">The sequence shown here is derived from an EMBL/GenBank/DDBJ whole genome shotgun (WGS) entry which is preliminary data.</text>
</comment>
<proteinExistence type="predicted"/>
<organism evidence="1 2">
    <name type="scientific">Pyropia yezoensis</name>
    <name type="common">Susabi-nori</name>
    <name type="synonym">Porphyra yezoensis</name>
    <dbReference type="NCBI Taxonomy" id="2788"/>
    <lineage>
        <taxon>Eukaryota</taxon>
        <taxon>Rhodophyta</taxon>
        <taxon>Bangiophyceae</taxon>
        <taxon>Bangiales</taxon>
        <taxon>Bangiaceae</taxon>
        <taxon>Pyropia</taxon>
    </lineage>
</organism>
<reference evidence="1" key="1">
    <citation type="submission" date="2019-11" db="EMBL/GenBank/DDBJ databases">
        <title>Nori genome reveals adaptations in red seaweeds to the harsh intertidal environment.</title>
        <authorList>
            <person name="Wang D."/>
            <person name="Mao Y."/>
        </authorList>
    </citation>
    <scope>NUCLEOTIDE SEQUENCE</scope>
    <source>
        <tissue evidence="1">Gametophyte</tissue>
    </source>
</reference>
<dbReference type="Proteomes" id="UP000798662">
    <property type="component" value="Chromosome 1"/>
</dbReference>
<accession>A0ACC3BRS6</accession>
<gene>
    <name evidence="1" type="ORF">I4F81_002806</name>
</gene>
<evidence type="ECO:0000313" key="2">
    <source>
        <dbReference type="Proteomes" id="UP000798662"/>
    </source>
</evidence>
<sequence>MLAARLEVDKWEPLLTKLTLYETVGGEEENGLVWMPVYQALRRYILARERTLHEVADERQTVALSSPVHTLDAAAVKTEVGGHSSMTGTTPGSFPDVVPNVSAPRHGRSSTGLDHRQTLDNKEGAWASTGQSSTDPSLHSAGYGARVAMALDASSVEIEKQMKASDESSSLDGPVGEELVADLKAPAP</sequence>